<comment type="caution">
    <text evidence="1">The sequence shown here is derived from an EMBL/GenBank/DDBJ whole genome shotgun (WGS) entry which is preliminary data.</text>
</comment>
<dbReference type="Proteomes" id="UP000078237">
    <property type="component" value="Unassembled WGS sequence"/>
</dbReference>
<keyword evidence="2" id="KW-1185">Reference proteome</keyword>
<organism evidence="1 2">
    <name type="scientific">Madurella mycetomatis</name>
    <dbReference type="NCBI Taxonomy" id="100816"/>
    <lineage>
        <taxon>Eukaryota</taxon>
        <taxon>Fungi</taxon>
        <taxon>Dikarya</taxon>
        <taxon>Ascomycota</taxon>
        <taxon>Pezizomycotina</taxon>
        <taxon>Sordariomycetes</taxon>
        <taxon>Sordariomycetidae</taxon>
        <taxon>Sordariales</taxon>
        <taxon>Sordariales incertae sedis</taxon>
        <taxon>Madurella</taxon>
    </lineage>
</organism>
<accession>A0A175W4D9</accession>
<proteinExistence type="predicted"/>
<dbReference type="EMBL" id="LCTW02000124">
    <property type="protein sequence ID" value="KXX78329.1"/>
    <property type="molecule type" value="Genomic_DNA"/>
</dbReference>
<protein>
    <submittedName>
        <fullName evidence="1">Uncharacterized protein</fullName>
    </submittedName>
</protein>
<dbReference type="VEuPathDB" id="FungiDB:MMYC01_205449"/>
<evidence type="ECO:0000313" key="2">
    <source>
        <dbReference type="Proteomes" id="UP000078237"/>
    </source>
</evidence>
<name>A0A175W4D9_9PEZI</name>
<dbReference type="AlphaFoldDB" id="A0A175W4D9"/>
<sequence>MEVSHESRAVAERHDEKLSLACAVEVRGPPPPAPYIYFHPKMDILCQAFEYIIGNFIMHRARRPGTKMRVILPNDFEDILRNPNPFNLDTIRHIHVNIPPIVTYVTARDNTAAGRHPPLASTLLVDGAITYCQAVYESVCYSLRIDARSMVSFDDDNDQRERREYIWCQMLDTGLAKP</sequence>
<gene>
    <name evidence="1" type="ORF">MMYC01_205449</name>
</gene>
<reference evidence="1 2" key="1">
    <citation type="journal article" date="2016" name="Genome Announc.">
        <title>Genome Sequence of Madurella mycetomatis mm55, Isolated from a Human Mycetoma Case in Sudan.</title>
        <authorList>
            <person name="Smit S."/>
            <person name="Derks M.F."/>
            <person name="Bervoets S."/>
            <person name="Fahal A."/>
            <person name="van Leeuwen W."/>
            <person name="van Belkum A."/>
            <person name="van de Sande W.W."/>
        </authorList>
    </citation>
    <scope>NUCLEOTIDE SEQUENCE [LARGE SCALE GENOMIC DNA]</scope>
    <source>
        <strain evidence="2">mm55</strain>
    </source>
</reference>
<evidence type="ECO:0000313" key="1">
    <source>
        <dbReference type="EMBL" id="KXX78329.1"/>
    </source>
</evidence>